<dbReference type="SUPFAM" id="SSF53822">
    <property type="entry name" value="Periplasmic binding protein-like I"/>
    <property type="match status" value="1"/>
</dbReference>
<dbReference type="PANTHER" id="PTHR38445:SF10">
    <property type="entry name" value="GNTR-FAMILY TRANSCRIPTIONAL REGULATOR"/>
    <property type="match status" value="1"/>
</dbReference>
<feature type="domain" description="HTH gntR-type" evidence="4">
    <location>
        <begin position="32"/>
        <end position="100"/>
    </location>
</feature>
<proteinExistence type="predicted"/>
<dbReference type="InterPro" id="IPR036390">
    <property type="entry name" value="WH_DNA-bd_sf"/>
</dbReference>
<protein>
    <submittedName>
        <fullName evidence="5">GntR family transcriptional regulator</fullName>
    </submittedName>
</protein>
<dbReference type="PANTHER" id="PTHR38445">
    <property type="entry name" value="HTH-TYPE TRANSCRIPTIONAL REPRESSOR YTRA"/>
    <property type="match status" value="1"/>
</dbReference>
<name>A0ABV7Z299_9BACT</name>
<sequence>MYINSHNEEKGGLKDKAHSQLSSLQINQKDKTPKYKQIVKSVIKDIERGYYTKNDQLMSITELSIEYLLSRDTVEKAYRELKILGYIESVHGKGFFVKSVKEQKTKVLFVMNKMSSYKKIIYYSLLEKLGSDAKVDLHIHNYDLEAFDDIIEKNIGNYNYYIVMPHFRNEYQPESIQRILNKIPKNELILLDKKIAGFEDVPTIYQDFEKDIFNVFEQNLDILNRYEKLEFIFPANENYPKEIAQGFRTFCAFNNITSAVSTSANDALRGFENKTLYVVIEDNDLASVIKFSKEKGLKLGSDIGLISFNDTTLKEVLGVTVITTDFEAMGKRAGEVLLNKLKISEKNDFYLINRDSA</sequence>
<dbReference type="PROSITE" id="PS50949">
    <property type="entry name" value="HTH_GNTR"/>
    <property type="match status" value="1"/>
</dbReference>
<accession>A0ABV7Z299</accession>
<dbReference type="InterPro" id="IPR000524">
    <property type="entry name" value="Tscrpt_reg_HTH_GntR"/>
</dbReference>
<dbReference type="InterPro" id="IPR028082">
    <property type="entry name" value="Peripla_BP_I"/>
</dbReference>
<keyword evidence="3" id="KW-0804">Transcription</keyword>
<dbReference type="Gene3D" id="1.10.10.10">
    <property type="entry name" value="Winged helix-like DNA-binding domain superfamily/Winged helix DNA-binding domain"/>
    <property type="match status" value="1"/>
</dbReference>
<evidence type="ECO:0000256" key="1">
    <source>
        <dbReference type="ARBA" id="ARBA00023015"/>
    </source>
</evidence>
<dbReference type="InterPro" id="IPR036388">
    <property type="entry name" value="WH-like_DNA-bd_sf"/>
</dbReference>
<dbReference type="RefSeq" id="WP_379839488.1">
    <property type="nucleotide sequence ID" value="NZ_JBHRYQ010000001.1"/>
</dbReference>
<evidence type="ECO:0000313" key="5">
    <source>
        <dbReference type="EMBL" id="MFC3812605.1"/>
    </source>
</evidence>
<keyword evidence="2" id="KW-0238">DNA-binding</keyword>
<evidence type="ECO:0000259" key="4">
    <source>
        <dbReference type="PROSITE" id="PS50949"/>
    </source>
</evidence>
<evidence type="ECO:0000256" key="3">
    <source>
        <dbReference type="ARBA" id="ARBA00023163"/>
    </source>
</evidence>
<evidence type="ECO:0000313" key="6">
    <source>
        <dbReference type="Proteomes" id="UP001595616"/>
    </source>
</evidence>
<dbReference type="Pfam" id="PF00392">
    <property type="entry name" value="GntR"/>
    <property type="match status" value="1"/>
</dbReference>
<dbReference type="SUPFAM" id="SSF46785">
    <property type="entry name" value="Winged helix' DNA-binding domain"/>
    <property type="match status" value="1"/>
</dbReference>
<organism evidence="5 6">
    <name type="scientific">Lacihabitans lacunae</name>
    <dbReference type="NCBI Taxonomy" id="1028214"/>
    <lineage>
        <taxon>Bacteria</taxon>
        <taxon>Pseudomonadati</taxon>
        <taxon>Bacteroidota</taxon>
        <taxon>Cytophagia</taxon>
        <taxon>Cytophagales</taxon>
        <taxon>Leadbetterellaceae</taxon>
        <taxon>Lacihabitans</taxon>
    </lineage>
</organism>
<reference evidence="6" key="1">
    <citation type="journal article" date="2019" name="Int. J. Syst. Evol. Microbiol.">
        <title>The Global Catalogue of Microorganisms (GCM) 10K type strain sequencing project: providing services to taxonomists for standard genome sequencing and annotation.</title>
        <authorList>
            <consortium name="The Broad Institute Genomics Platform"/>
            <consortium name="The Broad Institute Genome Sequencing Center for Infectious Disease"/>
            <person name="Wu L."/>
            <person name="Ma J."/>
        </authorList>
    </citation>
    <scope>NUCLEOTIDE SEQUENCE [LARGE SCALE GENOMIC DNA]</scope>
    <source>
        <strain evidence="6">CECT 7956</strain>
    </source>
</reference>
<evidence type="ECO:0000256" key="2">
    <source>
        <dbReference type="ARBA" id="ARBA00023125"/>
    </source>
</evidence>
<gene>
    <name evidence="5" type="ORF">ACFOOI_18230</name>
</gene>
<dbReference type="Proteomes" id="UP001595616">
    <property type="component" value="Unassembled WGS sequence"/>
</dbReference>
<dbReference type="CDD" id="cd07377">
    <property type="entry name" value="WHTH_GntR"/>
    <property type="match status" value="1"/>
</dbReference>
<keyword evidence="1" id="KW-0805">Transcription regulation</keyword>
<dbReference type="SMART" id="SM00345">
    <property type="entry name" value="HTH_GNTR"/>
    <property type="match status" value="1"/>
</dbReference>
<dbReference type="Gene3D" id="3.40.50.2300">
    <property type="match status" value="2"/>
</dbReference>
<comment type="caution">
    <text evidence="5">The sequence shown here is derived from an EMBL/GenBank/DDBJ whole genome shotgun (WGS) entry which is preliminary data.</text>
</comment>
<dbReference type="EMBL" id="JBHRYQ010000001">
    <property type="protein sequence ID" value="MFC3812605.1"/>
    <property type="molecule type" value="Genomic_DNA"/>
</dbReference>
<keyword evidence="6" id="KW-1185">Reference proteome</keyword>
<dbReference type="Pfam" id="PF13377">
    <property type="entry name" value="Peripla_BP_3"/>
    <property type="match status" value="1"/>
</dbReference>
<dbReference type="InterPro" id="IPR046335">
    <property type="entry name" value="LacI/GalR-like_sensor"/>
</dbReference>